<keyword evidence="9 11" id="KW-0670">Pyruvate</keyword>
<keyword evidence="3" id="KW-0479">Metal-binding</keyword>
<evidence type="ECO:0000256" key="10">
    <source>
        <dbReference type="ARBA" id="ARBA00051231"/>
    </source>
</evidence>
<evidence type="ECO:0000256" key="4">
    <source>
        <dbReference type="ARBA" id="ARBA00022946"/>
    </source>
</evidence>
<evidence type="ECO:0000256" key="7">
    <source>
        <dbReference type="ARBA" id="ARBA00023052"/>
    </source>
</evidence>
<evidence type="ECO:0000259" key="12">
    <source>
        <dbReference type="SMART" id="SM00861"/>
    </source>
</evidence>
<comment type="catalytic activity">
    <reaction evidence="10 11">
        <text>N(6)-[(R)-lipoyl]-L-lysyl-[protein] + pyruvate + H(+) = N(6)-[(R)-S(8)-acetyldihydrolipoyl]-L-lysyl-[protein] + CO2</text>
        <dbReference type="Rhea" id="RHEA:19189"/>
        <dbReference type="Rhea" id="RHEA-COMP:10474"/>
        <dbReference type="Rhea" id="RHEA-COMP:10478"/>
        <dbReference type="ChEBI" id="CHEBI:15361"/>
        <dbReference type="ChEBI" id="CHEBI:15378"/>
        <dbReference type="ChEBI" id="CHEBI:16526"/>
        <dbReference type="ChEBI" id="CHEBI:83099"/>
        <dbReference type="ChEBI" id="CHEBI:83111"/>
        <dbReference type="EC" id="1.2.4.1"/>
    </reaction>
</comment>
<comment type="function">
    <text evidence="11">The pyruvate dehydrogenase complex catalyzes the overall conversion of pyruvate to acetyl-CoA and CO2.</text>
</comment>
<evidence type="ECO:0000256" key="9">
    <source>
        <dbReference type="ARBA" id="ARBA00023317"/>
    </source>
</evidence>
<dbReference type="FunFam" id="3.40.50.920:FF:000001">
    <property type="entry name" value="Pyruvate dehydrogenase E1 beta subunit"/>
    <property type="match status" value="1"/>
</dbReference>
<evidence type="ECO:0000256" key="1">
    <source>
        <dbReference type="ARBA" id="ARBA00001964"/>
    </source>
</evidence>
<keyword evidence="4" id="KW-0809">Transit peptide</keyword>
<dbReference type="PANTHER" id="PTHR11624:SF96">
    <property type="entry name" value="PYRUVATE DEHYDROGENASE E1 COMPONENT SUBUNIT BETA, MITOCHONDRIAL"/>
    <property type="match status" value="1"/>
</dbReference>
<feature type="domain" description="Transketolase-like pyrimidine-binding" evidence="12">
    <location>
        <begin position="33"/>
        <end position="208"/>
    </location>
</feature>
<dbReference type="GO" id="GO:0004739">
    <property type="term" value="F:pyruvate dehydrogenase (acetyl-transferring) activity"/>
    <property type="evidence" value="ECO:0007669"/>
    <property type="project" value="UniProtKB-UniRule"/>
</dbReference>
<dbReference type="CDD" id="cd07036">
    <property type="entry name" value="TPP_PYR_E1-PDHc-beta_like"/>
    <property type="match status" value="1"/>
</dbReference>
<dbReference type="SMART" id="SM00861">
    <property type="entry name" value="Transket_pyr"/>
    <property type="match status" value="1"/>
</dbReference>
<protein>
    <recommendedName>
        <fullName evidence="11">Pyruvate dehydrogenase E1 component subunit beta</fullName>
        <ecNumber evidence="11">1.2.4.1</ecNumber>
    </recommendedName>
</protein>
<evidence type="ECO:0000256" key="6">
    <source>
        <dbReference type="ARBA" id="ARBA00023002"/>
    </source>
</evidence>
<keyword evidence="6 11" id="KW-0560">Oxidoreductase</keyword>
<dbReference type="Pfam" id="PF02779">
    <property type="entry name" value="Transket_pyr"/>
    <property type="match status" value="1"/>
</dbReference>
<dbReference type="EC" id="1.2.4.1" evidence="11"/>
<evidence type="ECO:0000256" key="5">
    <source>
        <dbReference type="ARBA" id="ARBA00022958"/>
    </source>
</evidence>
<dbReference type="PANTHER" id="PTHR11624">
    <property type="entry name" value="DEHYDROGENASE RELATED"/>
    <property type="match status" value="1"/>
</dbReference>
<evidence type="ECO:0000256" key="3">
    <source>
        <dbReference type="ARBA" id="ARBA00022723"/>
    </source>
</evidence>
<comment type="subcellular location">
    <subcellularLocation>
        <location evidence="2">Mitochondrion</location>
    </subcellularLocation>
</comment>
<dbReference type="NCBIfam" id="NF008854">
    <property type="entry name" value="PRK11892.1"/>
    <property type="match status" value="1"/>
</dbReference>
<dbReference type="GO" id="GO:0006086">
    <property type="term" value="P:pyruvate decarboxylation to acetyl-CoA"/>
    <property type="evidence" value="ECO:0007669"/>
    <property type="project" value="InterPro"/>
</dbReference>
<accession>A0A0X3PW38</accession>
<dbReference type="InterPro" id="IPR029061">
    <property type="entry name" value="THDP-binding"/>
</dbReference>
<evidence type="ECO:0000256" key="11">
    <source>
        <dbReference type="RuleBase" id="RU364074"/>
    </source>
</evidence>
<evidence type="ECO:0000256" key="2">
    <source>
        <dbReference type="ARBA" id="ARBA00004173"/>
    </source>
</evidence>
<dbReference type="GO" id="GO:0005739">
    <property type="term" value="C:mitochondrion"/>
    <property type="evidence" value="ECO:0007669"/>
    <property type="project" value="UniProtKB-SubCell"/>
</dbReference>
<organism evidence="13">
    <name type="scientific">Schistocephalus solidus</name>
    <name type="common">Tapeworm</name>
    <dbReference type="NCBI Taxonomy" id="70667"/>
    <lineage>
        <taxon>Eukaryota</taxon>
        <taxon>Metazoa</taxon>
        <taxon>Spiralia</taxon>
        <taxon>Lophotrochozoa</taxon>
        <taxon>Platyhelminthes</taxon>
        <taxon>Cestoda</taxon>
        <taxon>Eucestoda</taxon>
        <taxon>Diphyllobothriidea</taxon>
        <taxon>Diphyllobothriidae</taxon>
        <taxon>Schistocephalus</taxon>
    </lineage>
</organism>
<reference evidence="13" key="1">
    <citation type="submission" date="2016-01" db="EMBL/GenBank/DDBJ databases">
        <title>Reference transcriptome for the parasite Schistocephalus solidus: insights into the molecular evolution of parasitism.</title>
        <authorList>
            <person name="Hebert F.O."/>
            <person name="Grambauer S."/>
            <person name="Barber I."/>
            <person name="Landry C.R."/>
            <person name="Aubin-Horth N."/>
        </authorList>
    </citation>
    <scope>NUCLEOTIDE SEQUENCE</scope>
</reference>
<dbReference type="Gene3D" id="3.40.50.920">
    <property type="match status" value="1"/>
</dbReference>
<dbReference type="AlphaFoldDB" id="A0A0X3PW38"/>
<name>A0A0X3PW38_SCHSO</name>
<dbReference type="GO" id="GO:0046872">
    <property type="term" value="F:metal ion binding"/>
    <property type="evidence" value="ECO:0007669"/>
    <property type="project" value="UniProtKB-KW"/>
</dbReference>
<dbReference type="SUPFAM" id="SSF52518">
    <property type="entry name" value="Thiamin diphosphate-binding fold (THDP-binding)"/>
    <property type="match status" value="1"/>
</dbReference>
<keyword evidence="8" id="KW-0496">Mitochondrion</keyword>
<dbReference type="NCBIfam" id="NF006667">
    <property type="entry name" value="PRK09212.1"/>
    <property type="match status" value="1"/>
</dbReference>
<dbReference type="InterPro" id="IPR033248">
    <property type="entry name" value="Transketolase_C"/>
</dbReference>
<dbReference type="SUPFAM" id="SSF52922">
    <property type="entry name" value="TK C-terminal domain-like"/>
    <property type="match status" value="1"/>
</dbReference>
<sequence>MLRSTTSLSRLVHKACQSARALSTTHSVLATKMTVRDALNSALKEELERDKSVFILGEEVAQYDGAYKVTKNLWKTFGDDRVIDTPITEMGFAGIAVGAAMAGAKPICEFMTFNFAMQAIDQIINSAAKSHYMSAGKVTVPIVFRGPNGAAAGVAAQHSQDYAPWYASCPGLKVLAPYDSEDARGLLKTAIRDPDPVVILENELMYSVTFDVSDEAMSPDFLLPIGKAKIEREGTDITMVSYSISVRDCLEAAEELAKMGISAEVINMRSLRPIDDDTIFNSVKKTHRLITVDRAWPACGIGAEICARVMESDTFHYLDAPAYRVTGADVPMPYAHNLESACLSNASNIVATAKLLLNIK</sequence>
<dbReference type="EMBL" id="GEEE01007170">
    <property type="protein sequence ID" value="JAP56055.1"/>
    <property type="molecule type" value="Transcribed_RNA"/>
</dbReference>
<evidence type="ECO:0000256" key="8">
    <source>
        <dbReference type="ARBA" id="ARBA00023128"/>
    </source>
</evidence>
<keyword evidence="5" id="KW-0630">Potassium</keyword>
<proteinExistence type="predicted"/>
<dbReference type="Pfam" id="PF02780">
    <property type="entry name" value="Transketolase_C"/>
    <property type="match status" value="1"/>
</dbReference>
<comment type="cofactor">
    <cofactor evidence="1 11">
        <name>thiamine diphosphate</name>
        <dbReference type="ChEBI" id="CHEBI:58937"/>
    </cofactor>
</comment>
<evidence type="ECO:0000313" key="13">
    <source>
        <dbReference type="EMBL" id="JAP56055.1"/>
    </source>
</evidence>
<dbReference type="InterPro" id="IPR027110">
    <property type="entry name" value="PDHB_mito-type"/>
</dbReference>
<dbReference type="InterPro" id="IPR009014">
    <property type="entry name" value="Transketo_C/PFOR_II"/>
</dbReference>
<dbReference type="Gene3D" id="3.40.50.970">
    <property type="match status" value="1"/>
</dbReference>
<gene>
    <name evidence="13" type="primary">ODPB</name>
    <name evidence="13" type="ORF">TR116646</name>
</gene>
<keyword evidence="7 11" id="KW-0786">Thiamine pyrophosphate</keyword>
<dbReference type="InterPro" id="IPR005475">
    <property type="entry name" value="Transketolase-like_Pyr-bd"/>
</dbReference>
<dbReference type="FunFam" id="3.40.50.970:FF:000006">
    <property type="entry name" value="Pyruvate dehydrogenase E1 component subunit beta"/>
    <property type="match status" value="1"/>
</dbReference>